<proteinExistence type="predicted"/>
<evidence type="ECO:0000313" key="1">
    <source>
        <dbReference type="EMBL" id="JAD33900.1"/>
    </source>
</evidence>
<reference evidence="1" key="1">
    <citation type="submission" date="2014-09" db="EMBL/GenBank/DDBJ databases">
        <authorList>
            <person name="Magalhaes I.L.F."/>
            <person name="Oliveira U."/>
            <person name="Santos F.R."/>
            <person name="Vidigal T.H.D.A."/>
            <person name="Brescovit A.D."/>
            <person name="Santos A.J."/>
        </authorList>
    </citation>
    <scope>NUCLEOTIDE SEQUENCE</scope>
    <source>
        <tissue evidence="1">Shoot tissue taken approximately 20 cm above the soil surface</tissue>
    </source>
</reference>
<dbReference type="AlphaFoldDB" id="A0A0A8ZAY4"/>
<sequence length="30" mass="3436">MIQPYIDFGKSGKVKMNTTIFGPHMILLRV</sequence>
<dbReference type="EMBL" id="GBRH01263995">
    <property type="protein sequence ID" value="JAD33900.1"/>
    <property type="molecule type" value="Transcribed_RNA"/>
</dbReference>
<reference evidence="1" key="2">
    <citation type="journal article" date="2015" name="Data Brief">
        <title>Shoot transcriptome of the giant reed, Arundo donax.</title>
        <authorList>
            <person name="Barrero R.A."/>
            <person name="Guerrero F.D."/>
            <person name="Moolhuijzen P."/>
            <person name="Goolsby J.A."/>
            <person name="Tidwell J."/>
            <person name="Bellgard S.E."/>
            <person name="Bellgard M.I."/>
        </authorList>
    </citation>
    <scope>NUCLEOTIDE SEQUENCE</scope>
    <source>
        <tissue evidence="1">Shoot tissue taken approximately 20 cm above the soil surface</tissue>
    </source>
</reference>
<organism evidence="1">
    <name type="scientific">Arundo donax</name>
    <name type="common">Giant reed</name>
    <name type="synonym">Donax arundinaceus</name>
    <dbReference type="NCBI Taxonomy" id="35708"/>
    <lineage>
        <taxon>Eukaryota</taxon>
        <taxon>Viridiplantae</taxon>
        <taxon>Streptophyta</taxon>
        <taxon>Embryophyta</taxon>
        <taxon>Tracheophyta</taxon>
        <taxon>Spermatophyta</taxon>
        <taxon>Magnoliopsida</taxon>
        <taxon>Liliopsida</taxon>
        <taxon>Poales</taxon>
        <taxon>Poaceae</taxon>
        <taxon>PACMAD clade</taxon>
        <taxon>Arundinoideae</taxon>
        <taxon>Arundineae</taxon>
        <taxon>Arundo</taxon>
    </lineage>
</organism>
<accession>A0A0A8ZAY4</accession>
<protein>
    <submittedName>
        <fullName evidence="1">Uncharacterized protein</fullName>
    </submittedName>
</protein>
<name>A0A0A8ZAY4_ARUDO</name>